<evidence type="ECO:0000313" key="2">
    <source>
        <dbReference type="Proteomes" id="UP000077315"/>
    </source>
</evidence>
<evidence type="ECO:0000313" key="1">
    <source>
        <dbReference type="EMBL" id="OAD65779.1"/>
    </source>
</evidence>
<reference evidence="2" key="1">
    <citation type="submission" date="2015-06" db="EMBL/GenBank/DDBJ databases">
        <title>Expansion of signal transduction pathways in fungi by whole-genome duplication.</title>
        <authorList>
            <consortium name="DOE Joint Genome Institute"/>
            <person name="Corrochano L.M."/>
            <person name="Kuo A."/>
            <person name="Marcet-Houben M."/>
            <person name="Polaino S."/>
            <person name="Salamov A."/>
            <person name="Villalobos J.M."/>
            <person name="Alvarez M.I."/>
            <person name="Avalos J."/>
            <person name="Benito E.P."/>
            <person name="Benoit I."/>
            <person name="Burger G."/>
            <person name="Camino L.P."/>
            <person name="Canovas D."/>
            <person name="Cerda-Olmedo E."/>
            <person name="Cheng J.-F."/>
            <person name="Dominguez A."/>
            <person name="Elias M."/>
            <person name="Eslava A.P."/>
            <person name="Glaser F."/>
            <person name="Grimwood J."/>
            <person name="Gutierrez G."/>
            <person name="Heitman J."/>
            <person name="Henrissat B."/>
            <person name="Iturriaga E.A."/>
            <person name="Lang B.F."/>
            <person name="Lavin J.L."/>
            <person name="Lee S."/>
            <person name="Li W."/>
            <person name="Lindquist E."/>
            <person name="Lopez-Garcia S."/>
            <person name="Luque E.M."/>
            <person name="Marcos A.T."/>
            <person name="Martin J."/>
            <person name="McCluskey K."/>
            <person name="Medina H.R."/>
            <person name="Miralles-Duran A."/>
            <person name="Miyazaki A."/>
            <person name="Munoz-Torres E."/>
            <person name="Oguiza J.A."/>
            <person name="Ohm R."/>
            <person name="Olmedo M."/>
            <person name="Orejas M."/>
            <person name="Ortiz-Castellanos L."/>
            <person name="Pisabarro A.G."/>
            <person name="Rodriguez-Romero J."/>
            <person name="Ruiz-Herrera J."/>
            <person name="Ruiz-Vazquez R."/>
            <person name="Sanz C."/>
            <person name="Schackwitz W."/>
            <person name="Schmutz J."/>
            <person name="Shahriari M."/>
            <person name="Shelest E."/>
            <person name="Silva-Franco F."/>
            <person name="Soanes D."/>
            <person name="Syed K."/>
            <person name="Tagua V.G."/>
            <person name="Talbot N.J."/>
            <person name="Thon M."/>
            <person name="De vries R.P."/>
            <person name="Wiebenga A."/>
            <person name="Yadav J.S."/>
            <person name="Braun E.L."/>
            <person name="Baker S."/>
            <person name="Garre V."/>
            <person name="Horwitz B."/>
            <person name="Torres-Martinez S."/>
            <person name="Idnurm A."/>
            <person name="Herrera-Estrella A."/>
            <person name="Gabaldon T."/>
            <person name="Grigoriev I.V."/>
        </authorList>
    </citation>
    <scope>NUCLEOTIDE SEQUENCE [LARGE SCALE GENOMIC DNA]</scope>
    <source>
        <strain evidence="2">NRRL 1555(-)</strain>
    </source>
</reference>
<name>A0A167JDP1_PHYB8</name>
<protein>
    <submittedName>
        <fullName evidence="1">Uncharacterized protein</fullName>
    </submittedName>
</protein>
<dbReference type="RefSeq" id="XP_018283819.1">
    <property type="nucleotide sequence ID" value="XM_018433051.1"/>
</dbReference>
<proteinExistence type="predicted"/>
<dbReference type="GeneID" id="28993957"/>
<dbReference type="Proteomes" id="UP000077315">
    <property type="component" value="Unassembled WGS sequence"/>
</dbReference>
<keyword evidence="2" id="KW-1185">Reference proteome</keyword>
<dbReference type="InParanoid" id="A0A167JDP1"/>
<organism evidence="1 2">
    <name type="scientific">Phycomyces blakesleeanus (strain ATCC 8743b / DSM 1359 / FGSC 10004 / NBRC 33097 / NRRL 1555)</name>
    <dbReference type="NCBI Taxonomy" id="763407"/>
    <lineage>
        <taxon>Eukaryota</taxon>
        <taxon>Fungi</taxon>
        <taxon>Fungi incertae sedis</taxon>
        <taxon>Mucoromycota</taxon>
        <taxon>Mucoromycotina</taxon>
        <taxon>Mucoromycetes</taxon>
        <taxon>Mucorales</taxon>
        <taxon>Phycomycetaceae</taxon>
        <taxon>Phycomyces</taxon>
    </lineage>
</organism>
<dbReference type="VEuPathDB" id="FungiDB:PHYBLDRAFT_153034"/>
<dbReference type="EMBL" id="KV441027">
    <property type="protein sequence ID" value="OAD65779.1"/>
    <property type="molecule type" value="Genomic_DNA"/>
</dbReference>
<sequence>MDKNKKLIIKTYQQQKFICTANISMYLIEWLVFENRFSLNNSQCALCLVLTKVLFKRTLHLYMDHYKFRSYMDNSQKSNSPVKTAIDDEMKRDCSGLIIEEAMSVGESDDGTSPHVSYSGLCLRRPVVADLGLSSHQLLSCAFGETVEGPVPDVIASQFPQWALRNEP</sequence>
<dbReference type="AlphaFoldDB" id="A0A167JDP1"/>
<accession>A0A167JDP1</accession>
<gene>
    <name evidence="1" type="ORF">PHYBLDRAFT_153034</name>
</gene>